<protein>
    <submittedName>
        <fullName evidence="3">Uncharacterized protein</fullName>
    </submittedName>
</protein>
<dbReference type="EMBL" id="ML977507">
    <property type="protein sequence ID" value="KAF2128915.1"/>
    <property type="molecule type" value="Genomic_DNA"/>
</dbReference>
<feature type="region of interest" description="Disordered" evidence="2">
    <location>
        <begin position="145"/>
        <end position="203"/>
    </location>
</feature>
<evidence type="ECO:0000313" key="4">
    <source>
        <dbReference type="Proteomes" id="UP000799771"/>
    </source>
</evidence>
<feature type="region of interest" description="Disordered" evidence="2">
    <location>
        <begin position="40"/>
        <end position="73"/>
    </location>
</feature>
<feature type="coiled-coil region" evidence="1">
    <location>
        <begin position="329"/>
        <end position="356"/>
    </location>
</feature>
<dbReference type="OrthoDB" id="5226996at2759"/>
<evidence type="ECO:0000256" key="1">
    <source>
        <dbReference type="SAM" id="Coils"/>
    </source>
</evidence>
<dbReference type="RefSeq" id="XP_033523304.1">
    <property type="nucleotide sequence ID" value="XM_033671534.1"/>
</dbReference>
<dbReference type="Proteomes" id="UP000799771">
    <property type="component" value="Unassembled WGS sequence"/>
</dbReference>
<feature type="compositionally biased region" description="Basic residues" evidence="2">
    <location>
        <begin position="415"/>
        <end position="429"/>
    </location>
</feature>
<keyword evidence="4" id="KW-1185">Reference proteome</keyword>
<accession>A0A6A6ACR4</accession>
<feature type="region of interest" description="Disordered" evidence="2">
    <location>
        <begin position="393"/>
        <end position="429"/>
    </location>
</feature>
<feature type="compositionally biased region" description="Polar residues" evidence="2">
    <location>
        <begin position="403"/>
        <end position="412"/>
    </location>
</feature>
<keyword evidence="1" id="KW-0175">Coiled coil</keyword>
<evidence type="ECO:0000256" key="2">
    <source>
        <dbReference type="SAM" id="MobiDB-lite"/>
    </source>
</evidence>
<gene>
    <name evidence="3" type="ORF">P153DRAFT_397135</name>
</gene>
<feature type="compositionally biased region" description="Low complexity" evidence="2">
    <location>
        <begin position="53"/>
        <end position="68"/>
    </location>
</feature>
<feature type="region of interest" description="Disordered" evidence="2">
    <location>
        <begin position="298"/>
        <end position="321"/>
    </location>
</feature>
<proteinExistence type="predicted"/>
<reference evidence="3" key="1">
    <citation type="journal article" date="2020" name="Stud. Mycol.">
        <title>101 Dothideomycetes genomes: a test case for predicting lifestyles and emergence of pathogens.</title>
        <authorList>
            <person name="Haridas S."/>
            <person name="Albert R."/>
            <person name="Binder M."/>
            <person name="Bloem J."/>
            <person name="Labutti K."/>
            <person name="Salamov A."/>
            <person name="Andreopoulos B."/>
            <person name="Baker S."/>
            <person name="Barry K."/>
            <person name="Bills G."/>
            <person name="Bluhm B."/>
            <person name="Cannon C."/>
            <person name="Castanera R."/>
            <person name="Culley D."/>
            <person name="Daum C."/>
            <person name="Ezra D."/>
            <person name="Gonzalez J."/>
            <person name="Henrissat B."/>
            <person name="Kuo A."/>
            <person name="Liang C."/>
            <person name="Lipzen A."/>
            <person name="Lutzoni F."/>
            <person name="Magnuson J."/>
            <person name="Mondo S."/>
            <person name="Nolan M."/>
            <person name="Ohm R."/>
            <person name="Pangilinan J."/>
            <person name="Park H.-J."/>
            <person name="Ramirez L."/>
            <person name="Alfaro M."/>
            <person name="Sun H."/>
            <person name="Tritt A."/>
            <person name="Yoshinaga Y."/>
            <person name="Zwiers L.-H."/>
            <person name="Turgeon B."/>
            <person name="Goodwin S."/>
            <person name="Spatafora J."/>
            <person name="Crous P."/>
            <person name="Grigoriev I."/>
        </authorList>
    </citation>
    <scope>NUCLEOTIDE SEQUENCE</scope>
    <source>
        <strain evidence="3">CBS 119687</strain>
    </source>
</reference>
<dbReference type="GeneID" id="54411966"/>
<dbReference type="AlphaFoldDB" id="A0A6A6ACR4"/>
<evidence type="ECO:0000313" key="3">
    <source>
        <dbReference type="EMBL" id="KAF2128915.1"/>
    </source>
</evidence>
<feature type="compositionally biased region" description="Polar residues" evidence="2">
    <location>
        <begin position="40"/>
        <end position="52"/>
    </location>
</feature>
<organism evidence="3 4">
    <name type="scientific">Dothidotthia symphoricarpi CBS 119687</name>
    <dbReference type="NCBI Taxonomy" id="1392245"/>
    <lineage>
        <taxon>Eukaryota</taxon>
        <taxon>Fungi</taxon>
        <taxon>Dikarya</taxon>
        <taxon>Ascomycota</taxon>
        <taxon>Pezizomycotina</taxon>
        <taxon>Dothideomycetes</taxon>
        <taxon>Pleosporomycetidae</taxon>
        <taxon>Pleosporales</taxon>
        <taxon>Dothidotthiaceae</taxon>
        <taxon>Dothidotthia</taxon>
    </lineage>
</organism>
<name>A0A6A6ACR4_9PLEO</name>
<sequence length="507" mass="55263">MAACLGRVDAKGNQRRVRVGGYLPAWLRAYSRLHLPQLPKQTPRQAHSPTFVPTTAAPSTSHASASRLSHSHPHSHLYLARVHSPRTEITPSTVAKSLLPMSDDTSAPRASRFREHTNTTNSIHPPPVELWKDIGIENLIEKFNEENEAPPKAARPTARRSHSAISTPVRKNHVAPTHTPAGTGVASRATAAPAPPVTPAQTEGTLGRFSRAFASVFGGLTGKRKAANAMVVDAEAKEKERMDERKRAAEAAYYEAKELGLLPAAKVFVRPSMAARMRKDGMPVPCPDSVARTPRLIDGVADPMTPQPEHTPRTPALYHSQSKKDLYKQKKLSKRVSNLESKLALAKRELESVLAVASPVSASTPTGPHLWSENDVSPHCHTLPSSITKKRKATTIDEAETPQPLNLQQTETRSPKRAKSVRKVKRQSSRLSKKNSAVFKEEVIIVVPDGVSVPPIPSLPKDVEGKKTVIKSTDEGNKTAIKSIDEVENTVIKSTDDGYGGLEHEMF</sequence>